<dbReference type="Pfam" id="PF00512">
    <property type="entry name" value="HisKA"/>
    <property type="match status" value="1"/>
</dbReference>
<dbReference type="PANTHER" id="PTHR45436:SF15">
    <property type="entry name" value="SENSOR HISTIDINE KINASE CUSS"/>
    <property type="match status" value="1"/>
</dbReference>
<evidence type="ECO:0000256" key="6">
    <source>
        <dbReference type="ARBA" id="ARBA00022692"/>
    </source>
</evidence>
<keyword evidence="4" id="KW-0597">Phosphoprotein</keyword>
<keyword evidence="9" id="KW-0902">Two-component regulatory system</keyword>
<dbReference type="FunFam" id="1.10.287.130:FF:000001">
    <property type="entry name" value="Two-component sensor histidine kinase"/>
    <property type="match status" value="1"/>
</dbReference>
<keyword evidence="8" id="KW-1133">Transmembrane helix</keyword>
<dbReference type="Pfam" id="PF02518">
    <property type="entry name" value="HATPase_c"/>
    <property type="match status" value="1"/>
</dbReference>
<accession>A0A2W6A879</accession>
<dbReference type="EC" id="2.7.13.3" evidence="3"/>
<evidence type="ECO:0000256" key="10">
    <source>
        <dbReference type="ARBA" id="ARBA00023136"/>
    </source>
</evidence>
<dbReference type="InterPro" id="IPR004358">
    <property type="entry name" value="Sig_transdc_His_kin-like_C"/>
</dbReference>
<keyword evidence="5" id="KW-0808">Transferase</keyword>
<evidence type="ECO:0000256" key="2">
    <source>
        <dbReference type="ARBA" id="ARBA00004141"/>
    </source>
</evidence>
<comment type="subcellular location">
    <subcellularLocation>
        <location evidence="2">Membrane</location>
        <topology evidence="2">Multi-pass membrane protein</topology>
    </subcellularLocation>
</comment>
<evidence type="ECO:0000256" key="3">
    <source>
        <dbReference type="ARBA" id="ARBA00012438"/>
    </source>
</evidence>
<keyword evidence="10" id="KW-0472">Membrane</keyword>
<evidence type="ECO:0000256" key="4">
    <source>
        <dbReference type="ARBA" id="ARBA00022553"/>
    </source>
</evidence>
<evidence type="ECO:0000259" key="11">
    <source>
        <dbReference type="PROSITE" id="PS50109"/>
    </source>
</evidence>
<dbReference type="PROSITE" id="PS50109">
    <property type="entry name" value="HIS_KIN"/>
    <property type="match status" value="1"/>
</dbReference>
<evidence type="ECO:0000313" key="13">
    <source>
        <dbReference type="Proteomes" id="UP000248724"/>
    </source>
</evidence>
<dbReference type="InterPro" id="IPR003594">
    <property type="entry name" value="HATPase_dom"/>
</dbReference>
<dbReference type="CDD" id="cd00082">
    <property type="entry name" value="HisKA"/>
    <property type="match status" value="1"/>
</dbReference>
<dbReference type="InterPro" id="IPR036097">
    <property type="entry name" value="HisK_dim/P_sf"/>
</dbReference>
<dbReference type="SMART" id="SM00387">
    <property type="entry name" value="HATPase_c"/>
    <property type="match status" value="1"/>
</dbReference>
<keyword evidence="7" id="KW-0418">Kinase</keyword>
<dbReference type="EMBL" id="QHBU01000195">
    <property type="protein sequence ID" value="PZR79684.1"/>
    <property type="molecule type" value="Genomic_DNA"/>
</dbReference>
<evidence type="ECO:0000256" key="9">
    <source>
        <dbReference type="ARBA" id="ARBA00023012"/>
    </source>
</evidence>
<dbReference type="Proteomes" id="UP000248724">
    <property type="component" value="Unassembled WGS sequence"/>
</dbReference>
<dbReference type="AlphaFoldDB" id="A0A2W6A879"/>
<evidence type="ECO:0000256" key="1">
    <source>
        <dbReference type="ARBA" id="ARBA00000085"/>
    </source>
</evidence>
<evidence type="ECO:0000313" key="12">
    <source>
        <dbReference type="EMBL" id="PZR79684.1"/>
    </source>
</evidence>
<dbReference type="CDD" id="cd00075">
    <property type="entry name" value="HATPase"/>
    <property type="match status" value="1"/>
</dbReference>
<dbReference type="InterPro" id="IPR050428">
    <property type="entry name" value="TCS_sensor_his_kinase"/>
</dbReference>
<dbReference type="InterPro" id="IPR005467">
    <property type="entry name" value="His_kinase_dom"/>
</dbReference>
<dbReference type="GO" id="GO:0005886">
    <property type="term" value="C:plasma membrane"/>
    <property type="evidence" value="ECO:0007669"/>
    <property type="project" value="TreeGrafter"/>
</dbReference>
<protein>
    <recommendedName>
        <fullName evidence="3">histidine kinase</fullName>
        <ecNumber evidence="3">2.7.13.3</ecNumber>
    </recommendedName>
</protein>
<dbReference type="Gene3D" id="1.10.287.130">
    <property type="match status" value="1"/>
</dbReference>
<dbReference type="PANTHER" id="PTHR45436">
    <property type="entry name" value="SENSOR HISTIDINE KINASE YKOH"/>
    <property type="match status" value="1"/>
</dbReference>
<gene>
    <name evidence="12" type="ORF">DLM65_10075</name>
</gene>
<dbReference type="SMART" id="SM00388">
    <property type="entry name" value="HisKA"/>
    <property type="match status" value="1"/>
</dbReference>
<reference evidence="12 13" key="1">
    <citation type="journal article" date="2017" name="Nature">
        <title>Atmospheric trace gases support primary production in Antarctic desert surface soil.</title>
        <authorList>
            <person name="Ji M."/>
            <person name="Greening C."/>
            <person name="Vanwonterghem I."/>
            <person name="Carere C.R."/>
            <person name="Bay S.K."/>
            <person name="Steen J.A."/>
            <person name="Montgomery K."/>
            <person name="Lines T."/>
            <person name="Beardall J."/>
            <person name="van Dorst J."/>
            <person name="Snape I."/>
            <person name="Stott M.B."/>
            <person name="Hugenholtz P."/>
            <person name="Ferrari B.C."/>
        </authorList>
    </citation>
    <scope>NUCLEOTIDE SEQUENCE [LARGE SCALE GENOMIC DNA]</scope>
    <source>
        <strain evidence="12">RRmetagenome_bin12</strain>
    </source>
</reference>
<keyword evidence="6" id="KW-0812">Transmembrane</keyword>
<sequence length="419" mass="44803">MSLRPSRPLRRRALRTATISMAVVGLLLVVLLTATDLLVARNLTAGVDDRLRDQLTRTESTALPLQADASAEQDFAEPVLRWSIDPRGTVSAESGTPTLPTQFEAISGYVSGNVAGTQFRLTGTTLPDGHRLVVAASLQSVDHATATLLISELILGPLLLAGVFVGSFVIGRRVAGPIEAMRQRQLDFTADASHELRTPLSVIQAETSLLGEDAAGETRTSLQRISGETDRMRRIVEDLLWLARFDSEPRAPSSEAVDIATLAAGAIERFRTLATTRALTLQLSAPDNEAIVVHAPPEWLDRLAGVLIDNACRYSRQHGSVIVAVTLDGGRPRLAVRDSGPGIPAAQRQRIFTRFHRAISEGDGAGLGLAIADAVVRSTDGRWEVSNRSQGGAEFAVSWRRLRRSGAIEGAVPSPAASG</sequence>
<dbReference type="GO" id="GO:0000155">
    <property type="term" value="F:phosphorelay sensor kinase activity"/>
    <property type="evidence" value="ECO:0007669"/>
    <property type="project" value="InterPro"/>
</dbReference>
<dbReference type="SUPFAM" id="SSF55874">
    <property type="entry name" value="ATPase domain of HSP90 chaperone/DNA topoisomerase II/histidine kinase"/>
    <property type="match status" value="1"/>
</dbReference>
<dbReference type="SUPFAM" id="SSF47384">
    <property type="entry name" value="Homodimeric domain of signal transducing histidine kinase"/>
    <property type="match status" value="1"/>
</dbReference>
<feature type="domain" description="Histidine kinase" evidence="11">
    <location>
        <begin position="191"/>
        <end position="403"/>
    </location>
</feature>
<dbReference type="InterPro" id="IPR036890">
    <property type="entry name" value="HATPase_C_sf"/>
</dbReference>
<evidence type="ECO:0000256" key="7">
    <source>
        <dbReference type="ARBA" id="ARBA00022777"/>
    </source>
</evidence>
<evidence type="ECO:0000256" key="8">
    <source>
        <dbReference type="ARBA" id="ARBA00022989"/>
    </source>
</evidence>
<dbReference type="InterPro" id="IPR003661">
    <property type="entry name" value="HisK_dim/P_dom"/>
</dbReference>
<proteinExistence type="predicted"/>
<comment type="catalytic activity">
    <reaction evidence="1">
        <text>ATP + protein L-histidine = ADP + protein N-phospho-L-histidine.</text>
        <dbReference type="EC" id="2.7.13.3"/>
    </reaction>
</comment>
<dbReference type="Gene3D" id="3.30.565.10">
    <property type="entry name" value="Histidine kinase-like ATPase, C-terminal domain"/>
    <property type="match status" value="1"/>
</dbReference>
<name>A0A2W6A879_9BACT</name>
<organism evidence="12 13">
    <name type="scientific">Candidatus Aeolococcus gillhamiae</name>
    <dbReference type="NCBI Taxonomy" id="3127015"/>
    <lineage>
        <taxon>Bacteria</taxon>
        <taxon>Bacillati</taxon>
        <taxon>Candidatus Dormiibacterota</taxon>
        <taxon>Candidatus Dormibacteria</taxon>
        <taxon>Candidatus Aeolococcales</taxon>
        <taxon>Candidatus Aeolococcaceae</taxon>
        <taxon>Candidatus Aeolococcus</taxon>
    </lineage>
</organism>
<dbReference type="PRINTS" id="PR00344">
    <property type="entry name" value="BCTRLSENSOR"/>
</dbReference>
<evidence type="ECO:0000256" key="5">
    <source>
        <dbReference type="ARBA" id="ARBA00022679"/>
    </source>
</evidence>
<comment type="caution">
    <text evidence="12">The sequence shown here is derived from an EMBL/GenBank/DDBJ whole genome shotgun (WGS) entry which is preliminary data.</text>
</comment>